<proteinExistence type="predicted"/>
<protein>
    <submittedName>
        <fullName evidence="1">Uncharacterized protein</fullName>
    </submittedName>
</protein>
<evidence type="ECO:0000313" key="1">
    <source>
        <dbReference type="EMBL" id="MBX50897.1"/>
    </source>
</evidence>
<accession>A0A2P2P875</accession>
<name>A0A2P2P875_RHIMU</name>
<dbReference type="EMBL" id="GGEC01070413">
    <property type="protein sequence ID" value="MBX50897.1"/>
    <property type="molecule type" value="Transcribed_RNA"/>
</dbReference>
<organism evidence="1">
    <name type="scientific">Rhizophora mucronata</name>
    <name type="common">Asiatic mangrove</name>
    <dbReference type="NCBI Taxonomy" id="61149"/>
    <lineage>
        <taxon>Eukaryota</taxon>
        <taxon>Viridiplantae</taxon>
        <taxon>Streptophyta</taxon>
        <taxon>Embryophyta</taxon>
        <taxon>Tracheophyta</taxon>
        <taxon>Spermatophyta</taxon>
        <taxon>Magnoliopsida</taxon>
        <taxon>eudicotyledons</taxon>
        <taxon>Gunneridae</taxon>
        <taxon>Pentapetalae</taxon>
        <taxon>rosids</taxon>
        <taxon>fabids</taxon>
        <taxon>Malpighiales</taxon>
        <taxon>Rhizophoraceae</taxon>
        <taxon>Rhizophora</taxon>
    </lineage>
</organism>
<sequence>MSSLSLSPPTLFLLSRLCALFRNSAIV</sequence>
<dbReference type="AlphaFoldDB" id="A0A2P2P875"/>
<reference evidence="1" key="1">
    <citation type="submission" date="2018-02" db="EMBL/GenBank/DDBJ databases">
        <title>Rhizophora mucronata_Transcriptome.</title>
        <authorList>
            <person name="Meera S.P."/>
            <person name="Sreeshan A."/>
            <person name="Augustine A."/>
        </authorList>
    </citation>
    <scope>NUCLEOTIDE SEQUENCE</scope>
    <source>
        <tissue evidence="1">Leaf</tissue>
    </source>
</reference>